<organism evidence="3 4">
    <name type="scientific">Pseudomonas syringae CC1557</name>
    <dbReference type="NCBI Taxonomy" id="1357279"/>
    <lineage>
        <taxon>Bacteria</taxon>
        <taxon>Pseudomonadati</taxon>
        <taxon>Pseudomonadota</taxon>
        <taxon>Gammaproteobacteria</taxon>
        <taxon>Pseudomonadales</taxon>
        <taxon>Pseudomonadaceae</taxon>
        <taxon>Pseudomonas</taxon>
        <taxon>Pseudomonas syringae</taxon>
    </lineage>
</organism>
<evidence type="ECO:0000256" key="1">
    <source>
        <dbReference type="ARBA" id="ARBA00008007"/>
    </source>
</evidence>
<dbReference type="AlphaFoldDB" id="W0MQR3"/>
<dbReference type="PANTHER" id="PTHR47505">
    <property type="entry name" value="DNA UTILIZATION PROTEIN YHGH"/>
    <property type="match status" value="1"/>
</dbReference>
<dbReference type="eggNOG" id="COG1040">
    <property type="taxonomic scope" value="Bacteria"/>
</dbReference>
<sequence>MRCQPNYDHEVYIWLKNKQFCLLCDERSETPTPICMPCEAELPWLGDQCERCALPMPMPVAGLECVQCAKRSPGFAQVIAPWLYAFPVDGLITRFKHHGKWPMGRLLAELCGHFLQHRFDEGQPRPDYLLPVPLANKRLRQRGYNQAAMLAGWLGKQLQLPVDEQHVLRSRETTAQQGLDAKARKRNLRGAFSLIDPDWVRGKHLALIDDVLTTGSTTDVIARLLNSAGACRVDVYCLARTPKPGD</sequence>
<dbReference type="Pfam" id="PF00156">
    <property type="entry name" value="Pribosyltran"/>
    <property type="match status" value="1"/>
</dbReference>
<feature type="domain" description="Phosphoribosyltransferase" evidence="2">
    <location>
        <begin position="199"/>
        <end position="242"/>
    </location>
</feature>
<dbReference type="KEGG" id="psyr:N018_02365"/>
<dbReference type="SUPFAM" id="SSF53271">
    <property type="entry name" value="PRTase-like"/>
    <property type="match status" value="1"/>
</dbReference>
<comment type="similarity">
    <text evidence="1">Belongs to the ComF/GntX family.</text>
</comment>
<dbReference type="InterPro" id="IPR051910">
    <property type="entry name" value="ComF/GntX_DNA_util-trans"/>
</dbReference>
<proteinExistence type="inferred from homology"/>
<dbReference type="Proteomes" id="UP000019089">
    <property type="component" value="Chromosome"/>
</dbReference>
<dbReference type="PANTHER" id="PTHR47505:SF1">
    <property type="entry name" value="DNA UTILIZATION PROTEIN YHGH"/>
    <property type="match status" value="1"/>
</dbReference>
<dbReference type="Gene3D" id="3.40.50.2020">
    <property type="match status" value="1"/>
</dbReference>
<name>W0MQR3_PSESX</name>
<dbReference type="InterPro" id="IPR000836">
    <property type="entry name" value="PRTase_dom"/>
</dbReference>
<keyword evidence="3" id="KW-0328">Glycosyltransferase</keyword>
<dbReference type="GO" id="GO:0016757">
    <property type="term" value="F:glycosyltransferase activity"/>
    <property type="evidence" value="ECO:0007669"/>
    <property type="project" value="UniProtKB-KW"/>
</dbReference>
<dbReference type="CDD" id="cd06223">
    <property type="entry name" value="PRTases_typeI"/>
    <property type="match status" value="1"/>
</dbReference>
<dbReference type="InterPro" id="IPR029057">
    <property type="entry name" value="PRTase-like"/>
</dbReference>
<evidence type="ECO:0000313" key="4">
    <source>
        <dbReference type="Proteomes" id="UP000019089"/>
    </source>
</evidence>
<protein>
    <submittedName>
        <fullName evidence="3">Amidophosphoribosyltransferase</fullName>
    </submittedName>
</protein>
<gene>
    <name evidence="3" type="ORF">N018_02365</name>
</gene>
<evidence type="ECO:0000259" key="2">
    <source>
        <dbReference type="Pfam" id="PF00156"/>
    </source>
</evidence>
<keyword evidence="3" id="KW-0808">Transferase</keyword>
<evidence type="ECO:0000313" key="3">
    <source>
        <dbReference type="EMBL" id="AHG39151.1"/>
    </source>
</evidence>
<reference evidence="3 4" key="1">
    <citation type="submission" date="2013-12" db="EMBL/GenBank/DDBJ databases">
        <title>Interactions Between Genome Architecture and Virulence Genes in Pseudomonas syringae, strain CC1557 as a model.</title>
        <authorList>
            <person name="Baltrus D."/>
            <person name="Hockett K."/>
            <person name="Karlsrud E."/>
            <person name="Dougherty K."/>
            <person name="Nishimura M."/>
        </authorList>
    </citation>
    <scope>NUCLEOTIDE SEQUENCE [LARGE SCALE GENOMIC DNA]</scope>
    <source>
        <strain evidence="3 4">CC1557</strain>
    </source>
</reference>
<accession>W0MQR3</accession>
<dbReference type="EMBL" id="CP007014">
    <property type="protein sequence ID" value="AHG39151.1"/>
    <property type="molecule type" value="Genomic_DNA"/>
</dbReference>
<dbReference type="STRING" id="1357279.N018_02365"/>
<dbReference type="HOGENOM" id="CLU_054549_0_0_6"/>
<dbReference type="RefSeq" id="WP_025388752.1">
    <property type="nucleotide sequence ID" value="NZ_CP007014.1"/>
</dbReference>